<evidence type="ECO:0000313" key="1">
    <source>
        <dbReference type="EMBL" id="KAJ9653368.1"/>
    </source>
</evidence>
<comment type="caution">
    <text evidence="1">The sequence shown here is derived from an EMBL/GenBank/DDBJ whole genome shotgun (WGS) entry which is preliminary data.</text>
</comment>
<keyword evidence="2" id="KW-1185">Reference proteome</keyword>
<evidence type="ECO:0000313" key="2">
    <source>
        <dbReference type="Proteomes" id="UP001172386"/>
    </source>
</evidence>
<gene>
    <name evidence="1" type="ORF">H2198_007457</name>
</gene>
<proteinExistence type="predicted"/>
<organism evidence="1 2">
    <name type="scientific">Neophaeococcomyces mojaviensis</name>
    <dbReference type="NCBI Taxonomy" id="3383035"/>
    <lineage>
        <taxon>Eukaryota</taxon>
        <taxon>Fungi</taxon>
        <taxon>Dikarya</taxon>
        <taxon>Ascomycota</taxon>
        <taxon>Pezizomycotina</taxon>
        <taxon>Eurotiomycetes</taxon>
        <taxon>Chaetothyriomycetidae</taxon>
        <taxon>Chaetothyriales</taxon>
        <taxon>Chaetothyriales incertae sedis</taxon>
        <taxon>Neophaeococcomyces</taxon>
    </lineage>
</organism>
<protein>
    <submittedName>
        <fullName evidence="1">Uncharacterized protein</fullName>
    </submittedName>
</protein>
<accession>A0ACC3A019</accession>
<dbReference type="Proteomes" id="UP001172386">
    <property type="component" value="Unassembled WGS sequence"/>
</dbReference>
<sequence length="259" mass="29107">MLASSIRHKTTLVDAPERQTFANDPSRYNPLNRTGGEPNHQGTSDPQMDASQTSLPDISNYYTLFPQTLPGGPPRPQSNIPDSNAVVDADPPNSQFYVNPRTLRKEFLQLQSLYHPDKFPAGSVAHQRAYALSTLLNNAFKTLSDPLLRAQYLLQILYDVDVTNEDNSAHPSEPETLMIVMEAQEELENVSSEAGEDVVERLMEENKARIRETEKELGAAFESGDVEEARDQAVKLKYWKSLEGALREWEPGQEVRLTH</sequence>
<reference evidence="1" key="1">
    <citation type="submission" date="2022-10" db="EMBL/GenBank/DDBJ databases">
        <title>Culturing micro-colonial fungi from biological soil crusts in the Mojave desert and describing Neophaeococcomyces mojavensis, and introducing the new genera and species Taxawa tesnikishii.</title>
        <authorList>
            <person name="Kurbessoian T."/>
            <person name="Stajich J.E."/>
        </authorList>
    </citation>
    <scope>NUCLEOTIDE SEQUENCE</scope>
    <source>
        <strain evidence="1">JES_112</strain>
    </source>
</reference>
<name>A0ACC3A019_9EURO</name>
<dbReference type="EMBL" id="JAPDRQ010000157">
    <property type="protein sequence ID" value="KAJ9653368.1"/>
    <property type="molecule type" value="Genomic_DNA"/>
</dbReference>